<dbReference type="EMBL" id="CP001630">
    <property type="protein sequence ID" value="ACU37755.1"/>
    <property type="molecule type" value="Genomic_DNA"/>
</dbReference>
<reference evidence="2 3" key="1">
    <citation type="journal article" date="2009" name="Stand. Genomic Sci.">
        <title>Complete genome sequence of Actinosynnema mirum type strain (101).</title>
        <authorList>
            <person name="Land M."/>
            <person name="Lapidus A."/>
            <person name="Mayilraj S."/>
            <person name="Chen F."/>
            <person name="Copeland A."/>
            <person name="Del Rio T.G."/>
            <person name="Nolan M."/>
            <person name="Lucas S."/>
            <person name="Tice H."/>
            <person name="Cheng J.F."/>
            <person name="Chertkov O."/>
            <person name="Bruce D."/>
            <person name="Goodwin L."/>
            <person name="Pitluck S."/>
            <person name="Rohde M."/>
            <person name="Goker M."/>
            <person name="Pati A."/>
            <person name="Ivanova N."/>
            <person name="Mavromatis K."/>
            <person name="Chen A."/>
            <person name="Palaniappan K."/>
            <person name="Hauser L."/>
            <person name="Chang Y.J."/>
            <person name="Jeffries C.C."/>
            <person name="Brettin T."/>
            <person name="Detter J.C."/>
            <person name="Han C."/>
            <person name="Chain P."/>
            <person name="Tindall B.J."/>
            <person name="Bristow J."/>
            <person name="Eisen J.A."/>
            <person name="Markowitz V."/>
            <person name="Hugenholtz P."/>
            <person name="Kyrpides N.C."/>
            <person name="Klenk H.P."/>
        </authorList>
    </citation>
    <scope>NUCLEOTIDE SEQUENCE [LARGE SCALE GENOMIC DNA]</scope>
    <source>
        <strain evidence="3">ATCC 29888 / DSM 43827 / JCM 3225 / NBRC 14064 / NCIMB 13271 / NRRL B-12336 / IMRU 3971 / 101</strain>
    </source>
</reference>
<dbReference type="Proteomes" id="UP000002213">
    <property type="component" value="Chromosome"/>
</dbReference>
<dbReference type="KEGG" id="ami:Amir_3877"/>
<organism evidence="2 3">
    <name type="scientific">Actinosynnema mirum (strain ATCC 29888 / DSM 43827 / JCM 3225 / NBRC 14064 / NCIMB 13271 / NRRL B-12336 / IMRU 3971 / 101)</name>
    <dbReference type="NCBI Taxonomy" id="446462"/>
    <lineage>
        <taxon>Bacteria</taxon>
        <taxon>Bacillati</taxon>
        <taxon>Actinomycetota</taxon>
        <taxon>Actinomycetes</taxon>
        <taxon>Pseudonocardiales</taxon>
        <taxon>Pseudonocardiaceae</taxon>
        <taxon>Actinosynnema</taxon>
    </lineage>
</organism>
<accession>C6WEF5</accession>
<dbReference type="eggNOG" id="COG5640">
    <property type="taxonomic scope" value="Bacteria"/>
</dbReference>
<evidence type="ECO:0000313" key="2">
    <source>
        <dbReference type="EMBL" id="ACU37755.1"/>
    </source>
</evidence>
<evidence type="ECO:0000256" key="1">
    <source>
        <dbReference type="SAM" id="SignalP"/>
    </source>
</evidence>
<dbReference type="AlphaFoldDB" id="C6WEF5"/>
<proteinExistence type="predicted"/>
<evidence type="ECO:0008006" key="4">
    <source>
        <dbReference type="Google" id="ProtNLM"/>
    </source>
</evidence>
<dbReference type="HOGENOM" id="CLU_124976_0_0_11"/>
<evidence type="ECO:0000313" key="3">
    <source>
        <dbReference type="Proteomes" id="UP000002213"/>
    </source>
</evidence>
<protein>
    <recommendedName>
        <fullName evidence="4">Secreted protein</fullName>
    </recommendedName>
</protein>
<gene>
    <name evidence="2" type="ordered locus">Amir_3877</name>
</gene>
<feature type="chain" id="PRO_5002971346" description="Secreted protein" evidence="1">
    <location>
        <begin position="22"/>
        <end position="161"/>
    </location>
</feature>
<keyword evidence="1" id="KW-0732">Signal</keyword>
<name>C6WEF5_ACTMD</name>
<feature type="signal peptide" evidence="1">
    <location>
        <begin position="1"/>
        <end position="21"/>
    </location>
</feature>
<sequence length="161" mass="16881">MIRPVVLSAIALMFFGGSAVAAGQTSGDQPSSGQPSLVEDFSYPGADKIFEQRGIRLVKGDGKITLVPCGDWNLLEVRQAGAVKDTDTDPGHFCFQVQGSSGYLELEVPNTFQIKGDDHAVVATVKVKDQTSSVPIDKETWTGVGVGAGTNSAVLLALRAS</sequence>
<keyword evidence="3" id="KW-1185">Reference proteome</keyword>